<dbReference type="AlphaFoldDB" id="A0A0D2MEY0"/>
<evidence type="ECO:0000313" key="3">
    <source>
        <dbReference type="EMBL" id="KIZ01685.1"/>
    </source>
</evidence>
<accession>A0A0D2MEY0</accession>
<gene>
    <name evidence="3" type="ORF">MNEG_6273</name>
</gene>
<evidence type="ECO:0000256" key="2">
    <source>
        <dbReference type="SAM" id="Phobius"/>
    </source>
</evidence>
<proteinExistence type="predicted"/>
<sequence length="579" mass="61590">MARQAQAHAQSAEGVPEEKGCGALQPPIDASWLINGNDAGAPAIAVVVQQAPTTARRRWAFTSSSRPAGGSGGSGNCDSSPKHWGAAGQHPLQRRRSSSSDGSPPPARPRWAACWRRGGRRRALLALLLLAPGAQLACWGLMRGAASFIGPSSPAILPGTAPAGRADAALQVASDVRELPLTYLPDSGATTLVLYVYAETDSESRHNLDFFVREAIVRGNADMPAAADEAALGAGSGEAATAADRADYLLLLQHDDHHAAAAAGRLPALPSNARYIWHQNECYDWGTFGWLLDQEPMRAMLGRYKHFIFLNSSVRGPFMPAYLRGLMHWTEAFIGILKDGVKFVGPSINCEGAGEEQPLGPAFAAAGGPAPEPQVWTPHVQSYAVATDMDGLARLRRHSAVFRYSDQIDWRSLEAWGCNAKVNPTSAATHYDGGSLDPLEAMFVKVKAAQASAPWVRKAVAYERWRRAEDGPQVERDITGNEVYSDAERISQRYMQRVLQALHGPLDPASAAHTDAADDYAGMATTDAVTETANGGLGGASAYGGLGSAMQLVAEPPDNGHGLQADMYGLYAGYIGQFV</sequence>
<feature type="transmembrane region" description="Helical" evidence="2">
    <location>
        <begin position="123"/>
        <end position="142"/>
    </location>
</feature>
<dbReference type="GeneID" id="25739149"/>
<protein>
    <submittedName>
        <fullName evidence="3">Uncharacterized protein</fullName>
    </submittedName>
</protein>
<dbReference type="OrthoDB" id="526941at2759"/>
<dbReference type="KEGG" id="mng:MNEG_6273"/>
<dbReference type="EMBL" id="KK101224">
    <property type="protein sequence ID" value="KIZ01685.1"/>
    <property type="molecule type" value="Genomic_DNA"/>
</dbReference>
<keyword evidence="2" id="KW-1133">Transmembrane helix</keyword>
<dbReference type="Proteomes" id="UP000054498">
    <property type="component" value="Unassembled WGS sequence"/>
</dbReference>
<name>A0A0D2MEY0_9CHLO</name>
<evidence type="ECO:0000313" key="4">
    <source>
        <dbReference type="Proteomes" id="UP000054498"/>
    </source>
</evidence>
<evidence type="ECO:0000256" key="1">
    <source>
        <dbReference type="SAM" id="MobiDB-lite"/>
    </source>
</evidence>
<feature type="region of interest" description="Disordered" evidence="1">
    <location>
        <begin position="56"/>
        <end position="109"/>
    </location>
</feature>
<feature type="region of interest" description="Disordered" evidence="1">
    <location>
        <begin position="1"/>
        <end position="26"/>
    </location>
</feature>
<dbReference type="RefSeq" id="XP_013900704.1">
    <property type="nucleotide sequence ID" value="XM_014045250.1"/>
</dbReference>
<keyword evidence="2" id="KW-0812">Transmembrane</keyword>
<reference evidence="3 4" key="1">
    <citation type="journal article" date="2013" name="BMC Genomics">
        <title>Reconstruction of the lipid metabolism for the microalga Monoraphidium neglectum from its genome sequence reveals characteristics suitable for biofuel production.</title>
        <authorList>
            <person name="Bogen C."/>
            <person name="Al-Dilaimi A."/>
            <person name="Albersmeier A."/>
            <person name="Wichmann J."/>
            <person name="Grundmann M."/>
            <person name="Rupp O."/>
            <person name="Lauersen K.J."/>
            <person name="Blifernez-Klassen O."/>
            <person name="Kalinowski J."/>
            <person name="Goesmann A."/>
            <person name="Mussgnug J.H."/>
            <person name="Kruse O."/>
        </authorList>
    </citation>
    <scope>NUCLEOTIDE SEQUENCE [LARGE SCALE GENOMIC DNA]</scope>
    <source>
        <strain evidence="3 4">SAG 48.87</strain>
    </source>
</reference>
<dbReference type="STRING" id="145388.A0A0D2MEY0"/>
<keyword evidence="2" id="KW-0472">Membrane</keyword>
<organism evidence="3 4">
    <name type="scientific">Monoraphidium neglectum</name>
    <dbReference type="NCBI Taxonomy" id="145388"/>
    <lineage>
        <taxon>Eukaryota</taxon>
        <taxon>Viridiplantae</taxon>
        <taxon>Chlorophyta</taxon>
        <taxon>core chlorophytes</taxon>
        <taxon>Chlorophyceae</taxon>
        <taxon>CS clade</taxon>
        <taxon>Sphaeropleales</taxon>
        <taxon>Selenastraceae</taxon>
        <taxon>Monoraphidium</taxon>
    </lineage>
</organism>
<keyword evidence="4" id="KW-1185">Reference proteome</keyword>